<dbReference type="OrthoDB" id="5933722at2"/>
<dbReference type="PANTHER" id="PTHR30572">
    <property type="entry name" value="MEMBRANE COMPONENT OF TRANSPORTER-RELATED"/>
    <property type="match status" value="1"/>
</dbReference>
<feature type="transmembrane region" description="Helical" evidence="6">
    <location>
        <begin position="280"/>
        <end position="300"/>
    </location>
</feature>
<dbReference type="GO" id="GO:0022857">
    <property type="term" value="F:transmembrane transporter activity"/>
    <property type="evidence" value="ECO:0007669"/>
    <property type="project" value="TreeGrafter"/>
</dbReference>
<keyword evidence="10" id="KW-1185">Reference proteome</keyword>
<keyword evidence="5 6" id="KW-0472">Membrane</keyword>
<evidence type="ECO:0000313" key="9">
    <source>
        <dbReference type="EMBL" id="AUD03400.1"/>
    </source>
</evidence>
<keyword evidence="4 6" id="KW-1133">Transmembrane helix</keyword>
<dbReference type="PROSITE" id="PS51257">
    <property type="entry name" value="PROKAR_LIPOPROTEIN"/>
    <property type="match status" value="1"/>
</dbReference>
<feature type="transmembrane region" description="Helical" evidence="6">
    <location>
        <begin position="20"/>
        <end position="41"/>
    </location>
</feature>
<sequence>MLANYLKIARRHLWTNKLYTGLNAGGLAVGLTACLLMVLYVKHEFTYDSFHAKADRIVRVTVNLTTPEAPIAVASSPILLASALKRDYPDVETVARFEPVSATIKYGTDLRNEPDVYYAEQTVFSVFTYPFVEGNAARALTEPNTAVVTERFARQYAGHTRVLGKTFLCNKKLYRITGVMADLPSNADMKISALLAKDYTVYTDWLVDDFPVYTFVLFRQVPDLNAFTRKLALLSKTYIQPELRKIGAAGYAVVFQTEFLKDVHFSQGKMADMPKGNKQYGYLFLFLAVFVLVIALLNYINLLTARATGRAKEVGIRKASGALRQQLIGQFLFESFLLSLLAVVLAIVLLVIAVPFFNDLLQIQLSIAWGDGFLMAGVALVNTALLGGLYPAFVLSGFNPAAVLRRQTGGLGRGFGLRQTITVFQFVLAVGMMIGVLVAHSQLNYMQRVDLGFTKEQVLTVHLPDDSLARTHSYALAHDLRQRSAIRDVSLGSGIKPDAILVKATTIFQSAGKKREVMGNYLSIDDRFLPLLNMKLASGRNVSAGSEADKNGAFLVNEAFVKLAGWKQAIGQPMEGFMHKGKVVGVVRNFNYHSLHTVIEPVILVFNTNPPANLTLKMKPEQLPLVQAAWHKHYPNVPFDYSFLDAAFAAQYQKDELMISLFNGFSLLTLLVSCLGLFGLATYSAEQRTKEIGVRKVLGASVLNIVTLLSKDILKLVLIAIVIASPLAWYAMNQWLSDYAYKVDMSWWMFALAGFLAISIALLTVSFQSVKAALMNPVKSLRSE</sequence>
<evidence type="ECO:0008006" key="11">
    <source>
        <dbReference type="Google" id="ProtNLM"/>
    </source>
</evidence>
<evidence type="ECO:0000256" key="2">
    <source>
        <dbReference type="ARBA" id="ARBA00022475"/>
    </source>
</evidence>
<evidence type="ECO:0000256" key="1">
    <source>
        <dbReference type="ARBA" id="ARBA00004651"/>
    </source>
</evidence>
<gene>
    <name evidence="9" type="ORF">CWM47_17105</name>
</gene>
<evidence type="ECO:0000256" key="3">
    <source>
        <dbReference type="ARBA" id="ARBA00022692"/>
    </source>
</evidence>
<feature type="transmembrane region" description="Helical" evidence="6">
    <location>
        <begin position="336"/>
        <end position="361"/>
    </location>
</feature>
<feature type="domain" description="ABC3 transporter permease C-terminal" evidence="7">
    <location>
        <begin position="286"/>
        <end position="400"/>
    </location>
</feature>
<feature type="transmembrane region" description="Helical" evidence="6">
    <location>
        <begin position="716"/>
        <end position="733"/>
    </location>
</feature>
<evidence type="ECO:0000313" key="10">
    <source>
        <dbReference type="Proteomes" id="UP000232883"/>
    </source>
</evidence>
<protein>
    <recommendedName>
        <fullName evidence="11">Cell division protein FtsX</fullName>
    </recommendedName>
</protein>
<evidence type="ECO:0000256" key="6">
    <source>
        <dbReference type="SAM" id="Phobius"/>
    </source>
</evidence>
<dbReference type="AlphaFoldDB" id="A0A2K8Z0I6"/>
<reference evidence="9 10" key="1">
    <citation type="submission" date="2017-11" db="EMBL/GenBank/DDBJ databases">
        <title>Taxonomic description and genome sequences of Spirosoma HA7 sp. nov., isolated from pollen microhabitat of Corylus avellana.</title>
        <authorList>
            <person name="Ambika Manirajan B."/>
            <person name="Suarez C."/>
            <person name="Ratering S."/>
            <person name="Geissler-Plaum R."/>
            <person name="Cardinale M."/>
            <person name="Sylvia S."/>
        </authorList>
    </citation>
    <scope>NUCLEOTIDE SEQUENCE [LARGE SCALE GENOMIC DNA]</scope>
    <source>
        <strain evidence="9 10">HA7</strain>
    </source>
</reference>
<dbReference type="Proteomes" id="UP000232883">
    <property type="component" value="Chromosome"/>
</dbReference>
<dbReference type="InterPro" id="IPR025857">
    <property type="entry name" value="MacB_PCD"/>
</dbReference>
<feature type="transmembrane region" description="Helical" evidence="6">
    <location>
        <begin position="415"/>
        <end position="439"/>
    </location>
</feature>
<evidence type="ECO:0000256" key="4">
    <source>
        <dbReference type="ARBA" id="ARBA00022989"/>
    </source>
</evidence>
<evidence type="ECO:0000259" key="7">
    <source>
        <dbReference type="Pfam" id="PF02687"/>
    </source>
</evidence>
<feature type="domain" description="ABC3 transporter permease C-terminal" evidence="7">
    <location>
        <begin position="664"/>
        <end position="777"/>
    </location>
</feature>
<organism evidence="9 10">
    <name type="scientific">Spirosoma pollinicola</name>
    <dbReference type="NCBI Taxonomy" id="2057025"/>
    <lineage>
        <taxon>Bacteria</taxon>
        <taxon>Pseudomonadati</taxon>
        <taxon>Bacteroidota</taxon>
        <taxon>Cytophagia</taxon>
        <taxon>Cytophagales</taxon>
        <taxon>Cytophagaceae</taxon>
        <taxon>Spirosoma</taxon>
    </lineage>
</organism>
<dbReference type="Pfam" id="PF02687">
    <property type="entry name" value="FtsX"/>
    <property type="match status" value="2"/>
</dbReference>
<dbReference type="EMBL" id="CP025096">
    <property type="protein sequence ID" value="AUD03400.1"/>
    <property type="molecule type" value="Genomic_DNA"/>
</dbReference>
<feature type="transmembrane region" description="Helical" evidence="6">
    <location>
        <begin position="373"/>
        <end position="395"/>
    </location>
</feature>
<accession>A0A2K8Z0I6</accession>
<evidence type="ECO:0000259" key="8">
    <source>
        <dbReference type="Pfam" id="PF12704"/>
    </source>
</evidence>
<proteinExistence type="predicted"/>
<dbReference type="InterPro" id="IPR050250">
    <property type="entry name" value="Macrolide_Exporter_MacB"/>
</dbReference>
<keyword evidence="2" id="KW-1003">Cell membrane</keyword>
<dbReference type="KEGG" id="spir:CWM47_17105"/>
<keyword evidence="3 6" id="KW-0812">Transmembrane</keyword>
<dbReference type="InterPro" id="IPR003838">
    <property type="entry name" value="ABC3_permease_C"/>
</dbReference>
<evidence type="ECO:0000256" key="5">
    <source>
        <dbReference type="ARBA" id="ARBA00023136"/>
    </source>
</evidence>
<dbReference type="RefSeq" id="WP_100989468.1">
    <property type="nucleotide sequence ID" value="NZ_CP025096.1"/>
</dbReference>
<dbReference type="PANTHER" id="PTHR30572:SF18">
    <property type="entry name" value="ABC-TYPE MACROLIDE FAMILY EXPORT SYSTEM PERMEASE COMPONENT 2"/>
    <property type="match status" value="1"/>
</dbReference>
<name>A0A2K8Z0I6_9BACT</name>
<dbReference type="Pfam" id="PF12704">
    <property type="entry name" value="MacB_PCD"/>
    <property type="match status" value="1"/>
</dbReference>
<feature type="domain" description="MacB-like periplasmic core" evidence="8">
    <location>
        <begin position="20"/>
        <end position="204"/>
    </location>
</feature>
<feature type="transmembrane region" description="Helical" evidence="6">
    <location>
        <begin position="745"/>
        <end position="765"/>
    </location>
</feature>
<dbReference type="GO" id="GO:0005886">
    <property type="term" value="C:plasma membrane"/>
    <property type="evidence" value="ECO:0007669"/>
    <property type="project" value="UniProtKB-SubCell"/>
</dbReference>
<feature type="transmembrane region" description="Helical" evidence="6">
    <location>
        <begin position="661"/>
        <end position="680"/>
    </location>
</feature>
<comment type="subcellular location">
    <subcellularLocation>
        <location evidence="1">Cell membrane</location>
        <topology evidence="1">Multi-pass membrane protein</topology>
    </subcellularLocation>
</comment>